<keyword evidence="6" id="KW-1185">Reference proteome</keyword>
<name>A0ABV1H6R4_9FIRM</name>
<comment type="caution">
    <text evidence="5">The sequence shown here is derived from an EMBL/GenBank/DDBJ whole genome shotgun (WGS) entry which is preliminary data.</text>
</comment>
<feature type="chain" id="PRO_5045256362" evidence="3">
    <location>
        <begin position="29"/>
        <end position="2330"/>
    </location>
</feature>
<feature type="region of interest" description="Disordered" evidence="1">
    <location>
        <begin position="1906"/>
        <end position="1953"/>
    </location>
</feature>
<dbReference type="InterPro" id="IPR007329">
    <property type="entry name" value="FMN-bd"/>
</dbReference>
<evidence type="ECO:0000313" key="6">
    <source>
        <dbReference type="Proteomes" id="UP001546774"/>
    </source>
</evidence>
<accession>A0ABV1H6R4</accession>
<sequence>MRKTSFKLLSASLAVAMTMSSMPYNVLAASPEQTFAQAVQQAQTTEADGFETAAPAEENLVTADAESTEKVTYTVTPGISYGKGSIKLISGVTESTGDDGEKVYTAEKDSTITFEAVPEDGWALDSVMYMSSSFTTPDLKITKVDGKENQYTCTIPDDAYAYGSVGTFMIYVQFAPVLEEGQYEIKSTGEYLSVDKYGAKPGETVKITSTSDSSTRNYVPTVADEDGTGIDTTLESTVIDEDKIVQVYTFVMPEKKVTITEKSNRYCAITLETNDDSKFASHVSYSSRQMMSGNMNVVADSIIDGKYYKHTVTVTGTQGNTTVKPGELSSLASGKATYTVAKKFPVAVTLRVDFVETDAYNITNQSANIEGADFTVSNGELAAEGDTVTLLLSTNTADGYYYDGTTLPKVTDADGNEVTVTADAGNTTSSAKFTFTMPEKGVTTSFDGSAITQKELKAVTVADEAKSYIALDKAEAREGENVTITLTDEAKKVLFIKVIKEDGSVEYIRNSATSFTMPAGAVTVSVIAPDNWFEEGRYDTDVYAATSSTLIVSDAADLAAVGKLMRDNPSALTDKTINIVKDIDMSAYTWVPMTYTNYNNTVTFNGNGHTIKELNVEGMTGTTSSSWVYSSAFIAQIGSFTDVTINDLTFEGTQKVHTVAGTFCYLGGIAYGGGSYNKVVNNMNVTIDGATGGTVLHYPITNSATQIVNGAVTGKTTLENVNLTGYYSYYGLSDRAVNSYDISEITMGENANPANVSYYGVDSTLQAKDKTANCYTGTTLNNFPENAQIYGIAKTVTGENLDSLNQNFTYITPVTAEGYENDNLMSVDSTTNKVGRIALVTYLNSWVDENQTEDNKYCKWETDKTTGRPVLKAAEETVVSQKYAITSNVTGSEYGETTVDEEAAEGSKVTVYTAPKSFCKVKSISVETADGKKVDVTDNGDGSYSFTMPKSAVTVSTEYAQDSYVITTETNGEGTVSVLTAETKSSDKAKSGETVTVTVTPDRLKYYTMDSVTVTTASGKTVEATTTQAINGTNAHEYTFTMPEEAVTVMANFKDVSSYYNEDGSLKEGTYKMQAVFGSTYYIDTDKIEGAMGYEEQYTDITVSVDAEGNVTVDDYEMPGVKSPIGYAGGGELWIKSTPTPDANDNGKIKGADDAGVAESSDYAEKYENYTKVYTISPTVTKTGKINPSTNVKTENTGDFYFTKVMQGSKQVGGFYNSENVESVTLDKLASSTSSKVAPFNLTFSGINYIKNDADYANQNVLFTTYITEMAYISEVLFRMDFSTIEKVGDTDQGEETTQALDVSVYTACEPGATKTPPANIDAIKSATLVTKTDGSRQLVFDLGETIVFGLHGHMGSLRVYNADSMENAFKAISKNDTSGLKSAIYSDWYTDKINSEADSVAYDKTPVEVTDSRGYVYYTTDGTEFTATSTTTDLENALVYPGKAVVDVPDYFDLTDNNEIYLTGFIDGMSKDTNLKLKLTAKNEDNTPVVKTGTAHISQFGEYDVTVNVTVTDDVITDIEVTGANFAGTYAETNKMMLEKAVNGLKGSYINKSATDVKEITGVDAVSGATYSSNAIRDAILNALELKQEEEVINLPTEKLAEGEYSVDIAYYTDKVKHSLVENDKTKAKIVVDKDGSMTLVTDIINGTSKEPLYIYGFNGYYEGNDTSKSLKEAAVEMNDIQYSDDVFGEDEKVVTKVSFPLEGDFAAIYNTNADIYVPAMKNLNGFVSGIDFKQGRFSADCFVKVYWDSLTKTSSDNNKSDDTTKETTFGSAKTTLTAGTYSIPASLKNAGNVSQDSMAAGCIKSAQMTVAADGTAAVTVDLQSVSFAGLTAYASNWKIYQGTSADGKTVDAQYTTDEEGRVTQITFTLPDNSYDGVYVNMFVDAMNYSPDAYLALDYANAVKTAEPDPAPTPDPVVPDPDPTPEPTPTPDPTPDPEPTPTPTPDPSDNKIADGNYYVPIALWNAVSDKASMGNAAFEKNSSALITVKDGKVVKVQIAMNPVTVTSIYSAVTAFEVDGVTVTIDKTEKITTSAGNEVDAIRLVTFELPEGAQPSVADITYADVSFKVPDTPMGDTMMSARLRFDWSALTATSDTSLVPAEDQTEEKSPAVDVTDEKTGIHVSAAEGVLPEGSELKVTKVSAGTEYTKAANALVDVGSSFELYEVHFEKDGQEVEPDGSVVVKYLIPAGMNADNVVLYRINDDGSKTLIKGSVENGYYVVTTKGFSYYALVEKASTDNGNKNNNNIDNNGNNSGNNNSGNAGTTDNGSAAGGNSNTAGGSANTADNSNSGVKTADSSAMGMWAAAFFASLSAAGLAIFKRKKRPEEKED</sequence>
<keyword evidence="2" id="KW-0812">Transmembrane</keyword>
<evidence type="ECO:0000256" key="3">
    <source>
        <dbReference type="SAM" id="SignalP"/>
    </source>
</evidence>
<reference evidence="5" key="1">
    <citation type="submission" date="2024-03" db="EMBL/GenBank/DDBJ databases">
        <title>Human intestinal bacterial collection.</title>
        <authorList>
            <person name="Pauvert C."/>
            <person name="Hitch T.C.A."/>
            <person name="Clavel T."/>
        </authorList>
    </citation>
    <scope>NUCLEOTIDE SEQUENCE [LARGE SCALE GENOMIC DNA]</scope>
    <source>
        <strain evidence="5">CLA-AA-H89B</strain>
    </source>
</reference>
<organism evidence="5 6">
    <name type="scientific">Lachnospira intestinalis</name>
    <dbReference type="NCBI Taxonomy" id="3133158"/>
    <lineage>
        <taxon>Bacteria</taxon>
        <taxon>Bacillati</taxon>
        <taxon>Bacillota</taxon>
        <taxon>Clostridia</taxon>
        <taxon>Lachnospirales</taxon>
        <taxon>Lachnospiraceae</taxon>
        <taxon>Lachnospira</taxon>
    </lineage>
</organism>
<proteinExistence type="predicted"/>
<evidence type="ECO:0000256" key="2">
    <source>
        <dbReference type="SAM" id="Phobius"/>
    </source>
</evidence>
<dbReference type="Gene3D" id="2.60.40.1850">
    <property type="match status" value="2"/>
</dbReference>
<feature type="compositionally biased region" description="Pro residues" evidence="1">
    <location>
        <begin position="1910"/>
        <end position="1947"/>
    </location>
</feature>
<feature type="compositionally biased region" description="Low complexity" evidence="1">
    <location>
        <begin position="2238"/>
        <end position="2285"/>
    </location>
</feature>
<protein>
    <submittedName>
        <fullName evidence="5">FMN-binding protein</fullName>
    </submittedName>
</protein>
<evidence type="ECO:0000259" key="4">
    <source>
        <dbReference type="SMART" id="SM00900"/>
    </source>
</evidence>
<gene>
    <name evidence="5" type="ORF">WMO37_08755</name>
</gene>
<dbReference type="Gene3D" id="3.90.1010.20">
    <property type="match status" value="1"/>
</dbReference>
<keyword evidence="2" id="KW-1133">Transmembrane helix</keyword>
<dbReference type="Proteomes" id="UP001546774">
    <property type="component" value="Unassembled WGS sequence"/>
</dbReference>
<dbReference type="Pfam" id="PF04205">
    <property type="entry name" value="FMN_bind"/>
    <property type="match status" value="1"/>
</dbReference>
<evidence type="ECO:0000313" key="5">
    <source>
        <dbReference type="EMBL" id="MEQ2555092.1"/>
    </source>
</evidence>
<dbReference type="SMART" id="SM00900">
    <property type="entry name" value="FMN_bind"/>
    <property type="match status" value="1"/>
</dbReference>
<feature type="signal peptide" evidence="3">
    <location>
        <begin position="1"/>
        <end position="28"/>
    </location>
</feature>
<keyword evidence="3" id="KW-0732">Signal</keyword>
<evidence type="ECO:0000256" key="1">
    <source>
        <dbReference type="SAM" id="MobiDB-lite"/>
    </source>
</evidence>
<feature type="region of interest" description="Disordered" evidence="1">
    <location>
        <begin position="2238"/>
        <end position="2294"/>
    </location>
</feature>
<feature type="transmembrane region" description="Helical" evidence="2">
    <location>
        <begin position="2300"/>
        <end position="2319"/>
    </location>
</feature>
<dbReference type="EMBL" id="JBBMFS010000006">
    <property type="protein sequence ID" value="MEQ2555092.1"/>
    <property type="molecule type" value="Genomic_DNA"/>
</dbReference>
<dbReference type="InterPro" id="IPR037250">
    <property type="entry name" value="NEAT_dom_sf"/>
</dbReference>
<keyword evidence="2" id="KW-0472">Membrane</keyword>
<feature type="domain" description="FMN-binding" evidence="4">
    <location>
        <begin position="1502"/>
        <end position="1588"/>
    </location>
</feature>